<evidence type="ECO:0000313" key="20">
    <source>
        <dbReference type="Proteomes" id="UP001500547"/>
    </source>
</evidence>
<evidence type="ECO:0000259" key="17">
    <source>
        <dbReference type="PROSITE" id="PS51198"/>
    </source>
</evidence>
<accession>A0ABP9QG17</accession>
<keyword evidence="3" id="KW-0227">DNA damage</keyword>
<evidence type="ECO:0000256" key="4">
    <source>
        <dbReference type="ARBA" id="ARBA00022801"/>
    </source>
</evidence>
<evidence type="ECO:0000256" key="8">
    <source>
        <dbReference type="ARBA" id="ARBA00023125"/>
    </source>
</evidence>
<evidence type="ECO:0000256" key="2">
    <source>
        <dbReference type="ARBA" id="ARBA00022741"/>
    </source>
</evidence>
<dbReference type="InterPro" id="IPR011604">
    <property type="entry name" value="PDDEXK-like_dom_sf"/>
</dbReference>
<dbReference type="GO" id="GO:0004386">
    <property type="term" value="F:helicase activity"/>
    <property type="evidence" value="ECO:0007669"/>
    <property type="project" value="UniProtKB-KW"/>
</dbReference>
<feature type="domain" description="UvrD-like helicase C-terminal" evidence="18">
    <location>
        <begin position="511"/>
        <end position="803"/>
    </location>
</feature>
<proteinExistence type="predicted"/>
<keyword evidence="2 15" id="KW-0547">Nucleotide-binding</keyword>
<dbReference type="InterPro" id="IPR011335">
    <property type="entry name" value="Restrct_endonuc-II-like"/>
</dbReference>
<gene>
    <name evidence="19" type="primary">addA</name>
    <name evidence="19" type="ORF">GCM10025770_10330</name>
</gene>
<dbReference type="Pfam" id="PF13361">
    <property type="entry name" value="UvrD_C"/>
    <property type="match status" value="2"/>
</dbReference>
<dbReference type="Gene3D" id="3.90.320.10">
    <property type="match status" value="1"/>
</dbReference>
<keyword evidence="1" id="KW-0540">Nuclease</keyword>
<evidence type="ECO:0000256" key="13">
    <source>
        <dbReference type="ARBA" id="ARBA00034923"/>
    </source>
</evidence>
<evidence type="ECO:0000256" key="14">
    <source>
        <dbReference type="ARBA" id="ARBA00048988"/>
    </source>
</evidence>
<reference evidence="20" key="1">
    <citation type="journal article" date="2019" name="Int. J. Syst. Evol. Microbiol.">
        <title>The Global Catalogue of Microorganisms (GCM) 10K type strain sequencing project: providing services to taxonomists for standard genome sequencing and annotation.</title>
        <authorList>
            <consortium name="The Broad Institute Genomics Platform"/>
            <consortium name="The Broad Institute Genome Sequencing Center for Infectious Disease"/>
            <person name="Wu L."/>
            <person name="Ma J."/>
        </authorList>
    </citation>
    <scope>NUCLEOTIDE SEQUENCE [LARGE SCALE GENOMIC DNA]</scope>
    <source>
        <strain evidence="20">JCM 18715</strain>
    </source>
</reference>
<dbReference type="PANTHER" id="PTHR11070:SF2">
    <property type="entry name" value="ATP-DEPENDENT DNA HELICASE SRS2"/>
    <property type="match status" value="1"/>
</dbReference>
<evidence type="ECO:0000256" key="16">
    <source>
        <dbReference type="SAM" id="MobiDB-lite"/>
    </source>
</evidence>
<evidence type="ECO:0000256" key="1">
    <source>
        <dbReference type="ARBA" id="ARBA00022722"/>
    </source>
</evidence>
<dbReference type="Pfam" id="PF00580">
    <property type="entry name" value="UvrD-helicase"/>
    <property type="match status" value="2"/>
</dbReference>
<evidence type="ECO:0000256" key="11">
    <source>
        <dbReference type="ARBA" id="ARBA00034617"/>
    </source>
</evidence>
<keyword evidence="6" id="KW-0269">Exonuclease</keyword>
<keyword evidence="9" id="KW-0234">DNA repair</keyword>
<evidence type="ECO:0000259" key="18">
    <source>
        <dbReference type="PROSITE" id="PS51217"/>
    </source>
</evidence>
<dbReference type="EMBL" id="BAABLD010000005">
    <property type="protein sequence ID" value="GAA5161295.1"/>
    <property type="molecule type" value="Genomic_DNA"/>
</dbReference>
<dbReference type="InterPro" id="IPR014017">
    <property type="entry name" value="DNA_helicase_UvrD-like_C"/>
</dbReference>
<dbReference type="PROSITE" id="PS51198">
    <property type="entry name" value="UVRD_HELICASE_ATP_BIND"/>
    <property type="match status" value="1"/>
</dbReference>
<dbReference type="Pfam" id="PF12705">
    <property type="entry name" value="PDDEXK_1"/>
    <property type="match status" value="1"/>
</dbReference>
<dbReference type="Gene3D" id="3.40.50.300">
    <property type="entry name" value="P-loop containing nucleotide triphosphate hydrolases"/>
    <property type="match status" value="4"/>
</dbReference>
<dbReference type="RefSeq" id="WP_345531804.1">
    <property type="nucleotide sequence ID" value="NZ_BAABLD010000005.1"/>
</dbReference>
<dbReference type="PROSITE" id="PS51217">
    <property type="entry name" value="UVRD_HELICASE_CTER"/>
    <property type="match status" value="1"/>
</dbReference>
<keyword evidence="7 15" id="KW-0067">ATP-binding</keyword>
<keyword evidence="20" id="KW-1185">Reference proteome</keyword>
<evidence type="ECO:0000256" key="5">
    <source>
        <dbReference type="ARBA" id="ARBA00022806"/>
    </source>
</evidence>
<keyword evidence="10" id="KW-0413">Isomerase</keyword>
<dbReference type="Proteomes" id="UP001500547">
    <property type="component" value="Unassembled WGS sequence"/>
</dbReference>
<evidence type="ECO:0000256" key="15">
    <source>
        <dbReference type="PROSITE-ProRule" id="PRU00560"/>
    </source>
</evidence>
<comment type="caution">
    <text evidence="19">The sequence shown here is derived from an EMBL/GenBank/DDBJ whole genome shotgun (WGS) entry which is preliminary data.</text>
</comment>
<feature type="domain" description="UvrD-like helicase ATP-binding" evidence="17">
    <location>
        <begin position="3"/>
        <end position="481"/>
    </location>
</feature>
<evidence type="ECO:0000256" key="12">
    <source>
        <dbReference type="ARBA" id="ARBA00034808"/>
    </source>
</evidence>
<dbReference type="InterPro" id="IPR027417">
    <property type="entry name" value="P-loop_NTPase"/>
</dbReference>
<comment type="catalytic activity">
    <reaction evidence="11">
        <text>Couples ATP hydrolysis with the unwinding of duplex DNA by translocating in the 3'-5' direction.</text>
        <dbReference type="EC" id="5.6.2.4"/>
    </reaction>
</comment>
<comment type="catalytic activity">
    <reaction evidence="14">
        <text>ATP + H2O = ADP + phosphate + H(+)</text>
        <dbReference type="Rhea" id="RHEA:13065"/>
        <dbReference type="ChEBI" id="CHEBI:15377"/>
        <dbReference type="ChEBI" id="CHEBI:15378"/>
        <dbReference type="ChEBI" id="CHEBI:30616"/>
        <dbReference type="ChEBI" id="CHEBI:43474"/>
        <dbReference type="ChEBI" id="CHEBI:456216"/>
        <dbReference type="EC" id="5.6.2.4"/>
    </reaction>
</comment>
<sequence length="1095" mass="118730">MSAELRLQQRFLALDPAQSVAVEACAGSGKTWLLSSRLLRLLLAGVKPGEILAITYTRKAAREIEARLRSLLVMLATAPEDKALAMLVERGLSRDEAQALLPRARGLFEATLQALPAITITTFHGWFARLLSGAPLDSGLAGRTLDDAAGGLLDEAWAALAADCGRAPEAPLAQSLLWLYESLGAHSTKRLLKAFVERRAEWRVWLAGLGGVEGLKQWLTSTFGEGSDPLADCFTPARLSELEDFARLLGQNTDGDRTLGNDLAQAVVDMRALAEGAAFQMAFSAVRTAFLTASLEPRKRKASGAQAKRLGAAGEERFLALHEAWSTRLIAALGALQDQHNAVFNRHALAVGQALLDKLDGLKRSRRVMDFSDLEAEIDSLLAREGSGAWLQARLDARYKHILLDEFQDTNPLQWRILRGWLDAYTGMGAARPTVFLVGDPKQSIYRFRRAEPKLFTAAAEYFEQEFGAKRIGNAHTFRNAEGIVQLVNAVFGEAQMAGFVPQSAERASWPSRVDVLPLIALATDSDAAPQTGLIRNPLEAPRIEQEDLRRAEEAALLAERISAMAGRMLVRGKDGQDRPARYSDILILTRRKTQLATYEAALRAAGIPFVSPGRGGLLDTLEAQDLLAVLRFLADPADNLRLAHALRTPAFNLTDEDLLAVSAVGGAWWPALQRLAAEGHAGMQRASGLLRDWLAASAHLPAHDLIDRVFHESDWFARTRAAVPAAFWPGVHANLEALLELALNVDAGRYPSLTRFVDELARLSSSDDEAPSEGLVSASGEGEADGQSPGRVRIMTIHGAKGLEAPIVWLIDANSVPRSSEGYGVAMDWPVESSVPQHFSLLGRIGEAGPSRAAILEHEKAAAEREELNLLYVAITRAEQVLVVSGIEPSRTQNALTPWKRIAAAIGANTGLAGSMPEEERAERVSGVPAVKANTGEAPRQVPRIGSLRRSGQVAEAPGNAAGAEFGTALHAWLEARCAGWPLPQVEATVEQAARRIYERPALQRFFDPAQCLRAANEAAFVTADGKLGRIDRWVELADAFWVIDYKSGDAATAPVAEYRQQLDGYRALLRQFAGNKPVHAVLLFPDGSEQVFD</sequence>
<feature type="binding site" evidence="15">
    <location>
        <begin position="24"/>
        <end position="31"/>
    </location>
    <ligand>
        <name>ATP</name>
        <dbReference type="ChEBI" id="CHEBI:30616"/>
    </ligand>
</feature>
<dbReference type="InterPro" id="IPR038726">
    <property type="entry name" value="PDDEXK_AddAB-type"/>
</dbReference>
<name>A0ABP9QG17_9RHOO</name>
<dbReference type="InterPro" id="IPR014016">
    <property type="entry name" value="UvrD-like_ATP-bd"/>
</dbReference>
<evidence type="ECO:0000256" key="7">
    <source>
        <dbReference type="ARBA" id="ARBA00022840"/>
    </source>
</evidence>
<evidence type="ECO:0000256" key="3">
    <source>
        <dbReference type="ARBA" id="ARBA00022763"/>
    </source>
</evidence>
<keyword evidence="8" id="KW-0238">DNA-binding</keyword>
<dbReference type="SUPFAM" id="SSF52540">
    <property type="entry name" value="P-loop containing nucleoside triphosphate hydrolases"/>
    <property type="match status" value="1"/>
</dbReference>
<dbReference type="Gene3D" id="1.10.486.10">
    <property type="entry name" value="PCRA, domain 4"/>
    <property type="match status" value="1"/>
</dbReference>
<evidence type="ECO:0000256" key="9">
    <source>
        <dbReference type="ARBA" id="ARBA00023204"/>
    </source>
</evidence>
<organism evidence="19 20">
    <name type="scientific">Viridibacterium curvum</name>
    <dbReference type="NCBI Taxonomy" id="1101404"/>
    <lineage>
        <taxon>Bacteria</taxon>
        <taxon>Pseudomonadati</taxon>
        <taxon>Pseudomonadota</taxon>
        <taxon>Betaproteobacteria</taxon>
        <taxon>Rhodocyclales</taxon>
        <taxon>Rhodocyclaceae</taxon>
        <taxon>Viridibacterium</taxon>
    </lineage>
</organism>
<dbReference type="InterPro" id="IPR000212">
    <property type="entry name" value="DNA_helicase_UvrD/REP"/>
</dbReference>
<evidence type="ECO:0000256" key="6">
    <source>
        <dbReference type="ARBA" id="ARBA00022839"/>
    </source>
</evidence>
<keyword evidence="4 15" id="KW-0378">Hydrolase</keyword>
<evidence type="ECO:0000313" key="19">
    <source>
        <dbReference type="EMBL" id="GAA5161295.1"/>
    </source>
</evidence>
<dbReference type="SUPFAM" id="SSF52980">
    <property type="entry name" value="Restriction endonuclease-like"/>
    <property type="match status" value="1"/>
</dbReference>
<dbReference type="EC" id="5.6.2.4" evidence="12"/>
<protein>
    <recommendedName>
        <fullName evidence="12">DNA 3'-5' helicase</fullName>
        <ecNumber evidence="12">5.6.2.4</ecNumber>
    </recommendedName>
    <alternativeName>
        <fullName evidence="13">DNA 3'-5' helicase II</fullName>
    </alternativeName>
</protein>
<keyword evidence="5 15" id="KW-0347">Helicase</keyword>
<evidence type="ECO:0000256" key="10">
    <source>
        <dbReference type="ARBA" id="ARBA00023235"/>
    </source>
</evidence>
<feature type="region of interest" description="Disordered" evidence="16">
    <location>
        <begin position="768"/>
        <end position="791"/>
    </location>
</feature>
<dbReference type="PANTHER" id="PTHR11070">
    <property type="entry name" value="UVRD / RECB / PCRA DNA HELICASE FAMILY MEMBER"/>
    <property type="match status" value="1"/>
</dbReference>